<evidence type="ECO:0000256" key="8">
    <source>
        <dbReference type="ARBA" id="ARBA00024867"/>
    </source>
</evidence>
<dbReference type="Gene3D" id="3.40.50.2300">
    <property type="match status" value="1"/>
</dbReference>
<dbReference type="RefSeq" id="WP_118019098.1">
    <property type="nucleotide sequence ID" value="NZ_JAQEBA010000004.1"/>
</dbReference>
<name>A0A412Z237_9FIRM</name>
<feature type="transmembrane region" description="Helical" evidence="10">
    <location>
        <begin position="7"/>
        <end position="29"/>
    </location>
</feature>
<dbReference type="SMART" id="SM00448">
    <property type="entry name" value="REC"/>
    <property type="match status" value="1"/>
</dbReference>
<feature type="transmembrane region" description="Helical" evidence="10">
    <location>
        <begin position="292"/>
        <end position="315"/>
    </location>
</feature>
<keyword evidence="7" id="KW-0902">Two-component regulatory system</keyword>
<evidence type="ECO:0000256" key="9">
    <source>
        <dbReference type="PROSITE-ProRule" id="PRU00169"/>
    </source>
</evidence>
<comment type="function">
    <text evidence="8">May play the central regulatory role in sporulation. It may be an element of the effector pathway responsible for the activation of sporulation genes in response to nutritional stress. Spo0A may act in concert with spo0H (a sigma factor) to control the expression of some genes that are critical to the sporulation process.</text>
</comment>
<sequence length="706" mass="79410">MHQKKVRILPLSILIISVLCFLSVGYWIYQKSVRNVIYATTLSFMKQIADHDRQNMLNQMSGKWLALTTITNRVDAAREYTMDEAFEDLKLNVVSGTFRRLYLVTEQGVVYSHTALKTSLEDMAWKDDYLNSEAPFAGIFRESSREHWGEYVVYGVRLSEPVRCGEESVAGIVGLVPISAISEQMRLESFDQMGVTVVMQSNGEIITSSTVYDSNISNNYLNFLESTQLQEGCTREGIQSGIQNGEQQLFRFSVDGESFYTLIEPLKDDYHSGWNLVVQLSDRVTTDQVQRLLMQSLVFFVLIGIVCLFVVIFIYRKIDEVKTLRIVEQTKTSFLANMSHEIRTPLNGISGLCYLMQENMDDKEKLTEYLQKTVASTAFLKDIINDVLDMSKIESGQLELIYRNIDLNGLLSEVETLLETQARHKQIDFTVNTQGIKQKWIAGDPIRIKQILMNILGNAIKFTPEGGKVSLNAIQTLKNGTAVTTFVIADNGCGMSPEFLTRIWLPFEQENRKIYKNGTGLGTTISKTLVEKMQGSISVESKPEQGTAFTITIPFPISKERDILRERGGRETAVSIRDKHILVAEDNELNRMIVTTVLENEGCILTEAVNGKEAVDIFEAGEAGFFDLILMDIQMPEMDGYEAARRIRQSSHPDAKTITIIAVTANAFQEDLDRALAAGMNDAVTKPLDVAALIDKISRIEKGEQI</sequence>
<dbReference type="SUPFAM" id="SSF55874">
    <property type="entry name" value="ATPase domain of HSP90 chaperone/DNA topoisomerase II/histidine kinase"/>
    <property type="match status" value="1"/>
</dbReference>
<evidence type="ECO:0000256" key="3">
    <source>
        <dbReference type="ARBA" id="ARBA00018672"/>
    </source>
</evidence>
<dbReference type="SMART" id="SM00387">
    <property type="entry name" value="HATPase_c"/>
    <property type="match status" value="1"/>
</dbReference>
<dbReference type="InterPro" id="IPR003594">
    <property type="entry name" value="HATPase_dom"/>
</dbReference>
<dbReference type="PANTHER" id="PTHR43047:SF72">
    <property type="entry name" value="OSMOSENSING HISTIDINE PROTEIN KINASE SLN1"/>
    <property type="match status" value="1"/>
</dbReference>
<evidence type="ECO:0000256" key="6">
    <source>
        <dbReference type="ARBA" id="ARBA00022777"/>
    </source>
</evidence>
<dbReference type="InterPro" id="IPR036890">
    <property type="entry name" value="HATPase_C_sf"/>
</dbReference>
<dbReference type="CDD" id="cd00082">
    <property type="entry name" value="HisKA"/>
    <property type="match status" value="1"/>
</dbReference>
<keyword evidence="4 9" id="KW-0597">Phosphoprotein</keyword>
<evidence type="ECO:0000313" key="13">
    <source>
        <dbReference type="EMBL" id="RGV73974.1"/>
    </source>
</evidence>
<dbReference type="CDD" id="cd17546">
    <property type="entry name" value="REC_hyHK_CKI1_RcsC-like"/>
    <property type="match status" value="1"/>
</dbReference>
<dbReference type="InterPro" id="IPR011006">
    <property type="entry name" value="CheY-like_superfamily"/>
</dbReference>
<dbReference type="SUPFAM" id="SSF52172">
    <property type="entry name" value="CheY-like"/>
    <property type="match status" value="1"/>
</dbReference>
<keyword evidence="6" id="KW-0418">Kinase</keyword>
<keyword evidence="10" id="KW-0472">Membrane</keyword>
<dbReference type="InterPro" id="IPR001789">
    <property type="entry name" value="Sig_transdc_resp-reg_receiver"/>
</dbReference>
<dbReference type="AlphaFoldDB" id="A0A412Z237"/>
<dbReference type="SMART" id="SM00388">
    <property type="entry name" value="HisKA"/>
    <property type="match status" value="1"/>
</dbReference>
<evidence type="ECO:0000259" key="12">
    <source>
        <dbReference type="PROSITE" id="PS50110"/>
    </source>
</evidence>
<dbReference type="GO" id="GO:0005886">
    <property type="term" value="C:plasma membrane"/>
    <property type="evidence" value="ECO:0007669"/>
    <property type="project" value="TreeGrafter"/>
</dbReference>
<evidence type="ECO:0000256" key="10">
    <source>
        <dbReference type="SAM" id="Phobius"/>
    </source>
</evidence>
<dbReference type="SUPFAM" id="SSF47384">
    <property type="entry name" value="Homodimeric domain of signal transducing histidine kinase"/>
    <property type="match status" value="1"/>
</dbReference>
<evidence type="ECO:0000313" key="14">
    <source>
        <dbReference type="Proteomes" id="UP000284543"/>
    </source>
</evidence>
<keyword evidence="10" id="KW-1133">Transmembrane helix</keyword>
<dbReference type="InterPro" id="IPR004358">
    <property type="entry name" value="Sig_transdc_His_kin-like_C"/>
</dbReference>
<dbReference type="Gene3D" id="3.30.565.10">
    <property type="entry name" value="Histidine kinase-like ATPase, C-terminal domain"/>
    <property type="match status" value="1"/>
</dbReference>
<dbReference type="Pfam" id="PF00512">
    <property type="entry name" value="HisKA"/>
    <property type="match status" value="1"/>
</dbReference>
<dbReference type="EMBL" id="QRZM01000008">
    <property type="protein sequence ID" value="RGV73974.1"/>
    <property type="molecule type" value="Genomic_DNA"/>
</dbReference>
<gene>
    <name evidence="13" type="ORF">DWW02_18410</name>
</gene>
<evidence type="ECO:0000256" key="7">
    <source>
        <dbReference type="ARBA" id="ARBA00023012"/>
    </source>
</evidence>
<dbReference type="PRINTS" id="PR00344">
    <property type="entry name" value="BCTRLSENSOR"/>
</dbReference>
<evidence type="ECO:0000256" key="1">
    <source>
        <dbReference type="ARBA" id="ARBA00000085"/>
    </source>
</evidence>
<dbReference type="Gene3D" id="1.10.287.130">
    <property type="match status" value="1"/>
</dbReference>
<feature type="domain" description="Response regulatory" evidence="12">
    <location>
        <begin position="580"/>
        <end position="701"/>
    </location>
</feature>
<comment type="caution">
    <text evidence="13">The sequence shown here is derived from an EMBL/GenBank/DDBJ whole genome shotgun (WGS) entry which is preliminary data.</text>
</comment>
<evidence type="ECO:0000256" key="5">
    <source>
        <dbReference type="ARBA" id="ARBA00022679"/>
    </source>
</evidence>
<dbReference type="Proteomes" id="UP000284543">
    <property type="component" value="Unassembled WGS sequence"/>
</dbReference>
<comment type="catalytic activity">
    <reaction evidence="1">
        <text>ATP + protein L-histidine = ADP + protein N-phospho-L-histidine.</text>
        <dbReference type="EC" id="2.7.13.3"/>
    </reaction>
</comment>
<dbReference type="GO" id="GO:0009927">
    <property type="term" value="F:histidine phosphotransfer kinase activity"/>
    <property type="evidence" value="ECO:0007669"/>
    <property type="project" value="TreeGrafter"/>
</dbReference>
<keyword evidence="5" id="KW-0808">Transferase</keyword>
<dbReference type="InterPro" id="IPR036097">
    <property type="entry name" value="HisK_dim/P_sf"/>
</dbReference>
<evidence type="ECO:0000256" key="4">
    <source>
        <dbReference type="ARBA" id="ARBA00022553"/>
    </source>
</evidence>
<dbReference type="PROSITE" id="PS50109">
    <property type="entry name" value="HIS_KIN"/>
    <property type="match status" value="1"/>
</dbReference>
<protein>
    <recommendedName>
        <fullName evidence="3">Stage 0 sporulation protein A homolog</fullName>
        <ecNumber evidence="2">2.7.13.3</ecNumber>
    </recommendedName>
</protein>
<dbReference type="Pfam" id="PF00072">
    <property type="entry name" value="Response_reg"/>
    <property type="match status" value="1"/>
</dbReference>
<dbReference type="InterPro" id="IPR003661">
    <property type="entry name" value="HisK_dim/P_dom"/>
</dbReference>
<feature type="modified residue" description="4-aspartylphosphate" evidence="9">
    <location>
        <position position="632"/>
    </location>
</feature>
<feature type="domain" description="Histidine kinase" evidence="11">
    <location>
        <begin position="337"/>
        <end position="557"/>
    </location>
</feature>
<accession>A0A412Z237</accession>
<proteinExistence type="predicted"/>
<dbReference type="Pfam" id="PF02518">
    <property type="entry name" value="HATPase_c"/>
    <property type="match status" value="1"/>
</dbReference>
<dbReference type="PROSITE" id="PS50110">
    <property type="entry name" value="RESPONSE_REGULATORY"/>
    <property type="match status" value="1"/>
</dbReference>
<evidence type="ECO:0000256" key="2">
    <source>
        <dbReference type="ARBA" id="ARBA00012438"/>
    </source>
</evidence>
<dbReference type="InterPro" id="IPR005467">
    <property type="entry name" value="His_kinase_dom"/>
</dbReference>
<keyword evidence="10" id="KW-0812">Transmembrane</keyword>
<dbReference type="GO" id="GO:0000155">
    <property type="term" value="F:phosphorelay sensor kinase activity"/>
    <property type="evidence" value="ECO:0007669"/>
    <property type="project" value="InterPro"/>
</dbReference>
<reference evidence="13 14" key="1">
    <citation type="submission" date="2018-08" db="EMBL/GenBank/DDBJ databases">
        <title>A genome reference for cultivated species of the human gut microbiota.</title>
        <authorList>
            <person name="Zou Y."/>
            <person name="Xue W."/>
            <person name="Luo G."/>
        </authorList>
    </citation>
    <scope>NUCLEOTIDE SEQUENCE [LARGE SCALE GENOMIC DNA]</scope>
    <source>
        <strain evidence="13 14">AF14-18</strain>
    </source>
</reference>
<evidence type="ECO:0000259" key="11">
    <source>
        <dbReference type="PROSITE" id="PS50109"/>
    </source>
</evidence>
<organism evidence="13 14">
    <name type="scientific">Enterocloster bolteae</name>
    <dbReference type="NCBI Taxonomy" id="208479"/>
    <lineage>
        <taxon>Bacteria</taxon>
        <taxon>Bacillati</taxon>
        <taxon>Bacillota</taxon>
        <taxon>Clostridia</taxon>
        <taxon>Lachnospirales</taxon>
        <taxon>Lachnospiraceae</taxon>
        <taxon>Enterocloster</taxon>
    </lineage>
</organism>
<dbReference type="EC" id="2.7.13.3" evidence="2"/>
<dbReference type="PANTHER" id="PTHR43047">
    <property type="entry name" value="TWO-COMPONENT HISTIDINE PROTEIN KINASE"/>
    <property type="match status" value="1"/>
</dbReference>